<evidence type="ECO:0000256" key="8">
    <source>
        <dbReference type="ARBA" id="ARBA00023229"/>
    </source>
</evidence>
<accession>A0ABT4VJJ5</accession>
<evidence type="ECO:0000313" key="14">
    <source>
        <dbReference type="Proteomes" id="UP001148313"/>
    </source>
</evidence>
<comment type="similarity">
    <text evidence="1 10">Belongs to the GHMP kinase family. IspE subfamily.</text>
</comment>
<dbReference type="InterPro" id="IPR013750">
    <property type="entry name" value="GHMP_kinase_C_dom"/>
</dbReference>
<feature type="binding site" evidence="10">
    <location>
        <begin position="100"/>
        <end position="110"/>
    </location>
    <ligand>
        <name>ATP</name>
        <dbReference type="ChEBI" id="CHEBI:30616"/>
    </ligand>
</feature>
<keyword evidence="5 10" id="KW-0547">Nucleotide-binding</keyword>
<protein>
    <recommendedName>
        <fullName evidence="3 10">4-diphosphocytidyl-2-C-methyl-D-erythritol kinase</fullName>
        <shortName evidence="10">CMK</shortName>
        <ecNumber evidence="2 10">2.7.1.148</ecNumber>
    </recommendedName>
    <alternativeName>
        <fullName evidence="9 10">4-(cytidine-5'-diphospho)-2-C-methyl-D-erythritol kinase</fullName>
    </alternativeName>
</protein>
<evidence type="ECO:0000256" key="1">
    <source>
        <dbReference type="ARBA" id="ARBA00009684"/>
    </source>
</evidence>
<dbReference type="PANTHER" id="PTHR43527">
    <property type="entry name" value="4-DIPHOSPHOCYTIDYL-2-C-METHYL-D-ERYTHRITOL KINASE, CHLOROPLASTIC"/>
    <property type="match status" value="1"/>
</dbReference>
<evidence type="ECO:0000256" key="4">
    <source>
        <dbReference type="ARBA" id="ARBA00022679"/>
    </source>
</evidence>
<name>A0ABT4VJJ5_9HYPH</name>
<proteinExistence type="inferred from homology"/>
<dbReference type="Pfam" id="PF08544">
    <property type="entry name" value="GHMP_kinases_C"/>
    <property type="match status" value="1"/>
</dbReference>
<evidence type="ECO:0000256" key="9">
    <source>
        <dbReference type="ARBA" id="ARBA00032554"/>
    </source>
</evidence>
<dbReference type="NCBIfam" id="TIGR00154">
    <property type="entry name" value="ispE"/>
    <property type="match status" value="1"/>
</dbReference>
<evidence type="ECO:0000259" key="12">
    <source>
        <dbReference type="Pfam" id="PF08544"/>
    </source>
</evidence>
<dbReference type="GO" id="GO:0050515">
    <property type="term" value="F:4-(cytidine 5'-diphospho)-2-C-methyl-D-erythritol kinase activity"/>
    <property type="evidence" value="ECO:0007669"/>
    <property type="project" value="UniProtKB-EC"/>
</dbReference>
<dbReference type="PIRSF" id="PIRSF010376">
    <property type="entry name" value="IspE"/>
    <property type="match status" value="1"/>
</dbReference>
<keyword evidence="8 10" id="KW-0414">Isoprene biosynthesis</keyword>
<evidence type="ECO:0000256" key="7">
    <source>
        <dbReference type="ARBA" id="ARBA00022840"/>
    </source>
</evidence>
<reference evidence="13" key="1">
    <citation type="submission" date="2022-11" db="EMBL/GenBank/DDBJ databases">
        <title>Hoeflea poritis sp. nov., isolated from scleractinian coral Porites lutea.</title>
        <authorList>
            <person name="Zhang G."/>
            <person name="Wei Q."/>
            <person name="Cai L."/>
        </authorList>
    </citation>
    <scope>NUCLEOTIDE SEQUENCE</scope>
    <source>
        <strain evidence="13">E7-10</strain>
    </source>
</reference>
<feature type="domain" description="GHMP kinase C-terminal" evidence="12">
    <location>
        <begin position="217"/>
        <end position="277"/>
    </location>
</feature>
<dbReference type="PANTHER" id="PTHR43527:SF2">
    <property type="entry name" value="4-DIPHOSPHOCYTIDYL-2-C-METHYL-D-ERYTHRITOL KINASE, CHLOROPLASTIC"/>
    <property type="match status" value="1"/>
</dbReference>
<dbReference type="RefSeq" id="WP_271088427.1">
    <property type="nucleotide sequence ID" value="NZ_JAPJZH010000003.1"/>
</dbReference>
<dbReference type="EMBL" id="JAPJZH010000003">
    <property type="protein sequence ID" value="MDA4844874.1"/>
    <property type="molecule type" value="Genomic_DNA"/>
</dbReference>
<feature type="active site" evidence="10">
    <location>
        <position position="142"/>
    </location>
</feature>
<feature type="domain" description="GHMP kinase N-terminal" evidence="11">
    <location>
        <begin position="68"/>
        <end position="148"/>
    </location>
</feature>
<keyword evidence="14" id="KW-1185">Reference proteome</keyword>
<dbReference type="Gene3D" id="3.30.70.890">
    <property type="entry name" value="GHMP kinase, C-terminal domain"/>
    <property type="match status" value="1"/>
</dbReference>
<evidence type="ECO:0000256" key="5">
    <source>
        <dbReference type="ARBA" id="ARBA00022741"/>
    </source>
</evidence>
<evidence type="ECO:0000256" key="6">
    <source>
        <dbReference type="ARBA" id="ARBA00022777"/>
    </source>
</evidence>
<evidence type="ECO:0000256" key="3">
    <source>
        <dbReference type="ARBA" id="ARBA00017473"/>
    </source>
</evidence>
<keyword evidence="4 10" id="KW-0808">Transferase</keyword>
<keyword evidence="7 10" id="KW-0067">ATP-binding</keyword>
<dbReference type="Pfam" id="PF00288">
    <property type="entry name" value="GHMP_kinases_N"/>
    <property type="match status" value="1"/>
</dbReference>
<evidence type="ECO:0000256" key="2">
    <source>
        <dbReference type="ARBA" id="ARBA00012052"/>
    </source>
</evidence>
<dbReference type="InterPro" id="IPR036554">
    <property type="entry name" value="GHMP_kinase_C_sf"/>
</dbReference>
<dbReference type="InterPro" id="IPR006204">
    <property type="entry name" value="GHMP_kinase_N_dom"/>
</dbReference>
<dbReference type="NCBIfam" id="NF011202">
    <property type="entry name" value="PRK14608.1"/>
    <property type="match status" value="1"/>
</dbReference>
<evidence type="ECO:0000313" key="13">
    <source>
        <dbReference type="EMBL" id="MDA4844874.1"/>
    </source>
</evidence>
<evidence type="ECO:0000259" key="11">
    <source>
        <dbReference type="Pfam" id="PF00288"/>
    </source>
</evidence>
<dbReference type="HAMAP" id="MF_00061">
    <property type="entry name" value="IspE"/>
    <property type="match status" value="1"/>
</dbReference>
<sequence>MDETVETARAKINLALHVTGRRADGYHLIESLVAFTELGDVLTFRTSNHDSLSISGVFAGELAANEDNLVFKARSSLRRAAEKRGLPAPRTAIGLEKNLPVASGIGGGSADAAACLRGLMRLWDLSPDDIDLPAIAAGLGADVPMCLVSRPLIARGAGENITAIDTLPVLPVVLVNPLEAVATADVFAELTNKNNDVLDLPDISGDLNGIVAALAATRNDLQLPAAHIAPVVDEVLAALGACHPLLARMSGSGATCFGIFHDPVEARLAGELLRDRYPHWWVRSTMTGGTPGATGDG</sequence>
<dbReference type="InterPro" id="IPR014721">
    <property type="entry name" value="Ribsml_uS5_D2-typ_fold_subgr"/>
</dbReference>
<gene>
    <name evidence="10" type="primary">ispE</name>
    <name evidence="13" type="ORF">OOZ53_05905</name>
</gene>
<dbReference type="Proteomes" id="UP001148313">
    <property type="component" value="Unassembled WGS sequence"/>
</dbReference>
<evidence type="ECO:0000256" key="10">
    <source>
        <dbReference type="HAMAP-Rule" id="MF_00061"/>
    </source>
</evidence>
<dbReference type="Gene3D" id="3.30.230.10">
    <property type="match status" value="1"/>
</dbReference>
<dbReference type="EC" id="2.7.1.148" evidence="2 10"/>
<comment type="pathway">
    <text evidence="10">Isoprenoid biosynthesis; isopentenyl diphosphate biosynthesis via DXP pathway; isopentenyl diphosphate from 1-deoxy-D-xylulose 5-phosphate: step 3/6.</text>
</comment>
<comment type="caution">
    <text evidence="13">The sequence shown here is derived from an EMBL/GenBank/DDBJ whole genome shotgun (WGS) entry which is preliminary data.</text>
</comment>
<dbReference type="InterPro" id="IPR020568">
    <property type="entry name" value="Ribosomal_Su5_D2-typ_SF"/>
</dbReference>
<comment type="catalytic activity">
    <reaction evidence="10">
        <text>4-CDP-2-C-methyl-D-erythritol + ATP = 4-CDP-2-C-methyl-D-erythritol 2-phosphate + ADP + H(+)</text>
        <dbReference type="Rhea" id="RHEA:18437"/>
        <dbReference type="ChEBI" id="CHEBI:15378"/>
        <dbReference type="ChEBI" id="CHEBI:30616"/>
        <dbReference type="ChEBI" id="CHEBI:57823"/>
        <dbReference type="ChEBI" id="CHEBI:57919"/>
        <dbReference type="ChEBI" id="CHEBI:456216"/>
        <dbReference type="EC" id="2.7.1.148"/>
    </reaction>
</comment>
<organism evidence="13 14">
    <name type="scientific">Hoeflea poritis</name>
    <dbReference type="NCBI Taxonomy" id="2993659"/>
    <lineage>
        <taxon>Bacteria</taxon>
        <taxon>Pseudomonadati</taxon>
        <taxon>Pseudomonadota</taxon>
        <taxon>Alphaproteobacteria</taxon>
        <taxon>Hyphomicrobiales</taxon>
        <taxon>Rhizobiaceae</taxon>
        <taxon>Hoeflea</taxon>
    </lineage>
</organism>
<dbReference type="SUPFAM" id="SSF54211">
    <property type="entry name" value="Ribosomal protein S5 domain 2-like"/>
    <property type="match status" value="1"/>
</dbReference>
<comment type="function">
    <text evidence="10">Catalyzes the phosphorylation of the position 2 hydroxy group of 4-diphosphocytidyl-2C-methyl-D-erythritol.</text>
</comment>
<dbReference type="SUPFAM" id="SSF55060">
    <property type="entry name" value="GHMP Kinase, C-terminal domain"/>
    <property type="match status" value="1"/>
</dbReference>
<keyword evidence="6 10" id="KW-0418">Kinase</keyword>
<dbReference type="InterPro" id="IPR004424">
    <property type="entry name" value="IspE"/>
</dbReference>
<feature type="active site" evidence="10">
    <location>
        <position position="11"/>
    </location>
</feature>